<gene>
    <name evidence="2" type="ORF">L9F63_018614</name>
</gene>
<keyword evidence="1" id="KW-0812">Transmembrane</keyword>
<dbReference type="Pfam" id="PF16054">
    <property type="entry name" value="TMEM72"/>
    <property type="match status" value="1"/>
</dbReference>
<protein>
    <submittedName>
        <fullName evidence="2">Uncharacterized protein</fullName>
    </submittedName>
</protein>
<evidence type="ECO:0000256" key="1">
    <source>
        <dbReference type="SAM" id="Phobius"/>
    </source>
</evidence>
<comment type="caution">
    <text evidence="2">The sequence shown here is derived from an EMBL/GenBank/DDBJ whole genome shotgun (WGS) entry which is preliminary data.</text>
</comment>
<sequence>NEYSPVYRCWDVVLWLDNWKKTILYAAFSILLFIKPHRLWLSSVAGVMVVVLASMYLLLSCKYRFETKDTLLQNREDSYDRFEDIPEVIDDSLPGPVHESLSDSLLPYVI</sequence>
<dbReference type="PANTHER" id="PTHR28474">
    <property type="entry name" value="TRANSMEMBRANE PROTEIN 72"/>
    <property type="match status" value="1"/>
</dbReference>
<name>A0AAD7ZWF8_DIPPU</name>
<dbReference type="PANTHER" id="PTHR28474:SF1">
    <property type="entry name" value="TRANSMEMBRANE PROTEIN 72"/>
    <property type="match status" value="1"/>
</dbReference>
<evidence type="ECO:0000313" key="3">
    <source>
        <dbReference type="Proteomes" id="UP001233999"/>
    </source>
</evidence>
<dbReference type="Proteomes" id="UP001233999">
    <property type="component" value="Unassembled WGS sequence"/>
</dbReference>
<dbReference type="AlphaFoldDB" id="A0AAD7ZWF8"/>
<feature type="non-terminal residue" evidence="2">
    <location>
        <position position="1"/>
    </location>
</feature>
<feature type="transmembrane region" description="Helical" evidence="1">
    <location>
        <begin position="39"/>
        <end position="59"/>
    </location>
</feature>
<dbReference type="EMBL" id="JASPKZ010006045">
    <property type="protein sequence ID" value="KAJ9587958.1"/>
    <property type="molecule type" value="Genomic_DNA"/>
</dbReference>
<keyword evidence="1" id="KW-1133">Transmembrane helix</keyword>
<feature type="non-terminal residue" evidence="2">
    <location>
        <position position="110"/>
    </location>
</feature>
<organism evidence="2 3">
    <name type="scientific">Diploptera punctata</name>
    <name type="common">Pacific beetle cockroach</name>
    <dbReference type="NCBI Taxonomy" id="6984"/>
    <lineage>
        <taxon>Eukaryota</taxon>
        <taxon>Metazoa</taxon>
        <taxon>Ecdysozoa</taxon>
        <taxon>Arthropoda</taxon>
        <taxon>Hexapoda</taxon>
        <taxon>Insecta</taxon>
        <taxon>Pterygota</taxon>
        <taxon>Neoptera</taxon>
        <taxon>Polyneoptera</taxon>
        <taxon>Dictyoptera</taxon>
        <taxon>Blattodea</taxon>
        <taxon>Blaberoidea</taxon>
        <taxon>Blaberidae</taxon>
        <taxon>Diplopterinae</taxon>
        <taxon>Diploptera</taxon>
    </lineage>
</organism>
<dbReference type="InterPro" id="IPR032055">
    <property type="entry name" value="TMEM72"/>
</dbReference>
<keyword evidence="1" id="KW-0472">Membrane</keyword>
<keyword evidence="3" id="KW-1185">Reference proteome</keyword>
<proteinExistence type="predicted"/>
<reference evidence="2" key="1">
    <citation type="journal article" date="2023" name="IScience">
        <title>Live-bearing cockroach genome reveals convergent evolutionary mechanisms linked to viviparity in insects and beyond.</title>
        <authorList>
            <person name="Fouks B."/>
            <person name="Harrison M.C."/>
            <person name="Mikhailova A.A."/>
            <person name="Marchal E."/>
            <person name="English S."/>
            <person name="Carruthers M."/>
            <person name="Jennings E.C."/>
            <person name="Chiamaka E.L."/>
            <person name="Frigard R.A."/>
            <person name="Pippel M."/>
            <person name="Attardo G.M."/>
            <person name="Benoit J.B."/>
            <person name="Bornberg-Bauer E."/>
            <person name="Tobe S.S."/>
        </authorList>
    </citation>
    <scope>NUCLEOTIDE SEQUENCE</scope>
    <source>
        <strain evidence="2">Stay&amp;Tobe</strain>
    </source>
</reference>
<reference evidence="2" key="2">
    <citation type="submission" date="2023-05" db="EMBL/GenBank/DDBJ databases">
        <authorList>
            <person name="Fouks B."/>
        </authorList>
    </citation>
    <scope>NUCLEOTIDE SEQUENCE</scope>
    <source>
        <strain evidence="2">Stay&amp;Tobe</strain>
        <tissue evidence="2">Testes</tissue>
    </source>
</reference>
<accession>A0AAD7ZWF8</accession>
<evidence type="ECO:0000313" key="2">
    <source>
        <dbReference type="EMBL" id="KAJ9587958.1"/>
    </source>
</evidence>